<organism evidence="7 8">
    <name type="scientific">Denitrovibrio acetiphilus (strain DSM 12809 / NBRC 114555 / N2460)</name>
    <dbReference type="NCBI Taxonomy" id="522772"/>
    <lineage>
        <taxon>Bacteria</taxon>
        <taxon>Pseudomonadati</taxon>
        <taxon>Deferribacterota</taxon>
        <taxon>Deferribacteres</taxon>
        <taxon>Deferribacterales</taxon>
        <taxon>Geovibrionaceae</taxon>
        <taxon>Denitrovibrio</taxon>
    </lineage>
</organism>
<proteinExistence type="predicted"/>
<evidence type="ECO:0000313" key="7">
    <source>
        <dbReference type="EMBL" id="ADD67415.1"/>
    </source>
</evidence>
<evidence type="ECO:0000256" key="4">
    <source>
        <dbReference type="ARBA" id="ARBA00023134"/>
    </source>
</evidence>
<dbReference type="GO" id="GO:0003924">
    <property type="term" value="F:GTPase activity"/>
    <property type="evidence" value="ECO:0007669"/>
    <property type="project" value="InterPro"/>
</dbReference>
<evidence type="ECO:0000259" key="6">
    <source>
        <dbReference type="Pfam" id="PF00350"/>
    </source>
</evidence>
<dbReference type="InterPro" id="IPR027417">
    <property type="entry name" value="P-loop_NTPase"/>
</dbReference>
<evidence type="ECO:0000256" key="5">
    <source>
        <dbReference type="ARBA" id="ARBA00023136"/>
    </source>
</evidence>
<protein>
    <recommendedName>
        <fullName evidence="6">Dynamin N-terminal domain-containing protein</fullName>
    </recommendedName>
</protein>
<evidence type="ECO:0000313" key="8">
    <source>
        <dbReference type="Proteomes" id="UP000002012"/>
    </source>
</evidence>
<keyword evidence="8" id="KW-1185">Reference proteome</keyword>
<dbReference type="InterPro" id="IPR027094">
    <property type="entry name" value="Mitofusin_fam"/>
</dbReference>
<dbReference type="PaxDb" id="522772-Dacet_0621"/>
<dbReference type="KEGG" id="dap:Dacet_0621"/>
<name>D4H4M1_DENA2</name>
<dbReference type="Gene3D" id="3.40.50.300">
    <property type="entry name" value="P-loop containing nucleotide triphosphate hydrolases"/>
    <property type="match status" value="1"/>
</dbReference>
<gene>
    <name evidence="7" type="ordered locus">Dacet_0621</name>
</gene>
<dbReference type="AlphaFoldDB" id="D4H4M1"/>
<dbReference type="GO" id="GO:0016020">
    <property type="term" value="C:membrane"/>
    <property type="evidence" value="ECO:0007669"/>
    <property type="project" value="UniProtKB-SubCell"/>
</dbReference>
<dbReference type="PANTHER" id="PTHR10465:SF0">
    <property type="entry name" value="SARCALUMENIN"/>
    <property type="match status" value="1"/>
</dbReference>
<dbReference type="PANTHER" id="PTHR10465">
    <property type="entry name" value="TRANSMEMBRANE GTPASE FZO1"/>
    <property type="match status" value="1"/>
</dbReference>
<accession>D4H4M1</accession>
<dbReference type="InterPro" id="IPR045063">
    <property type="entry name" value="Dynamin_N"/>
</dbReference>
<dbReference type="InParanoid" id="D4H4M1"/>
<dbReference type="HOGENOM" id="CLU_020256_0_0_0"/>
<reference evidence="7 8" key="1">
    <citation type="journal article" date="2010" name="Stand. Genomic Sci.">
        <title>Complete genome sequence of Denitrovibrio acetiphilus type strain (N2460).</title>
        <authorList>
            <person name="Kiss H."/>
            <person name="Lang E."/>
            <person name="Lapidus A."/>
            <person name="Copeland A."/>
            <person name="Nolan M."/>
            <person name="Glavina Del Rio T."/>
            <person name="Chen F."/>
            <person name="Lucas S."/>
            <person name="Tice H."/>
            <person name="Cheng J.F."/>
            <person name="Han C."/>
            <person name="Goodwin L."/>
            <person name="Pitluck S."/>
            <person name="Liolios K."/>
            <person name="Pati A."/>
            <person name="Ivanova N."/>
            <person name="Mavromatis K."/>
            <person name="Chen A."/>
            <person name="Palaniappan K."/>
            <person name="Land M."/>
            <person name="Hauser L."/>
            <person name="Chang Y.J."/>
            <person name="Jeffries C.D."/>
            <person name="Detter J.C."/>
            <person name="Brettin T."/>
            <person name="Spring S."/>
            <person name="Rohde M."/>
            <person name="Goker M."/>
            <person name="Woyke T."/>
            <person name="Bristow J."/>
            <person name="Eisen J.A."/>
            <person name="Markowitz V."/>
            <person name="Hugenholtz P."/>
            <person name="Kyrpides N.C."/>
            <person name="Klenk H.P."/>
        </authorList>
    </citation>
    <scope>NUCLEOTIDE SEQUENCE [LARGE SCALE GENOMIC DNA]</scope>
    <source>
        <strain evidence="8">DSM 12809 / NBRC 114555 / N2460</strain>
    </source>
</reference>
<dbReference type="Pfam" id="PF00350">
    <property type="entry name" value="Dynamin_N"/>
    <property type="match status" value="1"/>
</dbReference>
<dbReference type="EMBL" id="CP001968">
    <property type="protein sequence ID" value="ADD67415.1"/>
    <property type="molecule type" value="Genomic_DNA"/>
</dbReference>
<comment type="subcellular location">
    <subcellularLocation>
        <location evidence="1">Membrane</location>
    </subcellularLocation>
</comment>
<evidence type="ECO:0000256" key="3">
    <source>
        <dbReference type="ARBA" id="ARBA00022801"/>
    </source>
</evidence>
<keyword evidence="4" id="KW-0342">GTP-binding</keyword>
<dbReference type="STRING" id="522772.Dacet_0621"/>
<keyword evidence="5" id="KW-0472">Membrane</keyword>
<dbReference type="Proteomes" id="UP000002012">
    <property type="component" value="Chromosome"/>
</dbReference>
<evidence type="ECO:0000256" key="1">
    <source>
        <dbReference type="ARBA" id="ARBA00004370"/>
    </source>
</evidence>
<dbReference type="GO" id="GO:0005525">
    <property type="term" value="F:GTP binding"/>
    <property type="evidence" value="ECO:0007669"/>
    <property type="project" value="UniProtKB-KW"/>
</dbReference>
<sequence>MNPIELSEKLETIVGEHAELLANEAKSLKDEYAIISPDALQKAVDEINAENRLLRIGIVGRVKAGKSSLLNAILFDGESILPKAATPMTAALTQITYGDTLAAEVEFFTQKDIDEIKNDYELVEKMIDKKLNELIQKNQEKSHKTKENVPNPDDFGLREKAIRAVKRDCEGNISLIAAHEQFQKMAESTVKYQELESNIVINSSSLNNLQNELIDYVGADGKYMPFTKSVHLRLPQENLKDISLVDTPGINDPVQSREGRTRELLKFCDVIFIVSPSGQFFSNEDTELLDRITSKEGLRELYVVASQIDLQLYGNLKKENNGVLNAVVEKASFIISDHMVSTLEDIKKDHPEIGNAYDQLINDKDFRLIFSSGICETLIKDFDDRSKWDSGACKAWENLLKNYPDYFSDADRQLSLENLKMLSNKTKLLNIIDDVRRKKDEILQMRVNDFLDAKKQSLITYRNELGKYVHGQVELIKNSNIHQLGEKKEKLNILKEKSSGLVDEEYQTLVDEVERKIIRELNSKLETYFHETDSKVSGSVKTESETYTVNKSGVRSWLARKLWGGGTETKTRTYNTVRVGAVKGAIEELTLKIERELDLHSRDILAEWKKHLQVVITKKLRESIDDSYIDINNILRALRNVINSAKIPDFTYEGYLPDSLSDKKEDNISSRGFLGLRGFSGSSHGKVSGTLTGDRADDFIDEVGEYILKFKKEVGRDIKSFATSLDKNFKNINFSRELFGYIDDEIIQLEEQINNKTVTLENYSRVTKKLGDAV</sequence>
<evidence type="ECO:0000256" key="2">
    <source>
        <dbReference type="ARBA" id="ARBA00022741"/>
    </source>
</evidence>
<dbReference type="OrthoDB" id="9816479at2"/>
<dbReference type="eggNOG" id="COG0699">
    <property type="taxonomic scope" value="Bacteria"/>
</dbReference>
<keyword evidence="3" id="KW-0378">Hydrolase</keyword>
<keyword evidence="2" id="KW-0547">Nucleotide-binding</keyword>
<dbReference type="SUPFAM" id="SSF52540">
    <property type="entry name" value="P-loop containing nucleoside triphosphate hydrolases"/>
    <property type="match status" value="1"/>
</dbReference>
<feature type="domain" description="Dynamin N-terminal" evidence="6">
    <location>
        <begin position="56"/>
        <end position="304"/>
    </location>
</feature>
<dbReference type="RefSeq" id="WP_013009959.1">
    <property type="nucleotide sequence ID" value="NC_013943.1"/>
</dbReference>